<keyword evidence="3" id="KW-0614">Plasmid</keyword>
<dbReference type="Pfam" id="PF01695">
    <property type="entry name" value="IstB_IS21"/>
    <property type="match status" value="1"/>
</dbReference>
<feature type="compositionally biased region" description="Pro residues" evidence="1">
    <location>
        <begin position="21"/>
        <end position="34"/>
    </location>
</feature>
<keyword evidence="3" id="KW-0347">Helicase</keyword>
<keyword evidence="3" id="KW-0547">Nucleotide-binding</keyword>
<dbReference type="Proteomes" id="UP000007575">
    <property type="component" value="Plasmid P2"/>
</dbReference>
<organism evidence="3 4">
    <name type="scientific">Deinococcus gobiensis (strain DSM 21396 / JCM 16679 / CGMCC 1.7299 / I-0)</name>
    <dbReference type="NCBI Taxonomy" id="745776"/>
    <lineage>
        <taxon>Bacteria</taxon>
        <taxon>Thermotogati</taxon>
        <taxon>Deinococcota</taxon>
        <taxon>Deinococci</taxon>
        <taxon>Deinococcales</taxon>
        <taxon>Deinococcaceae</taxon>
        <taxon>Deinococcus</taxon>
    </lineage>
</organism>
<dbReference type="HOGENOM" id="CLU_1029420_0_0_0"/>
<dbReference type="AlphaFoldDB" id="H8H2K4"/>
<dbReference type="InterPro" id="IPR027417">
    <property type="entry name" value="P-loop_NTPase"/>
</dbReference>
<geneLocation type="plasmid" evidence="3 4">
    <name>P2</name>
</geneLocation>
<dbReference type="InterPro" id="IPR002611">
    <property type="entry name" value="IstB_ATP-bd"/>
</dbReference>
<dbReference type="OrthoDB" id="9776217at2"/>
<evidence type="ECO:0000256" key="1">
    <source>
        <dbReference type="SAM" id="MobiDB-lite"/>
    </source>
</evidence>
<feature type="region of interest" description="Disordered" evidence="1">
    <location>
        <begin position="1"/>
        <end position="46"/>
    </location>
</feature>
<sequence length="270" mass="29177">MTPADTARPTPPTDFHALIPRPLPGRPAPPPGPCGSPDCEDGWRDTPAGSRRCPACAAATRTAKLADQYARAGVEGTLYHLTWDDVKVEHGSWRLARALGQNIGDVLGECLNVAMVGLKGRGKTQAGVLLAKDAIEAGHSALVVSWAEWVDEVQSDYTRRSRTQAEHVADLARPELLVLDDVGAAASKEGDLERKLFTRVIGARYNARRPTVVTANLSRRELEAAMGDRAFDRIQHACEWVVFDGPAYRAEVEAARVSGALERIRQAAGL</sequence>
<evidence type="ECO:0000259" key="2">
    <source>
        <dbReference type="Pfam" id="PF01695"/>
    </source>
</evidence>
<gene>
    <name evidence="3" type="primary">dnaC</name>
    <name evidence="3" type="ordered locus">DGo_PB0482</name>
</gene>
<dbReference type="GO" id="GO:0004386">
    <property type="term" value="F:helicase activity"/>
    <property type="evidence" value="ECO:0007669"/>
    <property type="project" value="UniProtKB-KW"/>
</dbReference>
<dbReference type="PATRIC" id="fig|745776.4.peg.3770"/>
<protein>
    <submittedName>
        <fullName evidence="3">Replicative DNA helicase loader DnaC</fullName>
    </submittedName>
</protein>
<feature type="domain" description="IstB-like ATP-binding" evidence="2">
    <location>
        <begin position="111"/>
        <end position="251"/>
    </location>
</feature>
<dbReference type="RefSeq" id="WP_014686843.1">
    <property type="nucleotide sequence ID" value="NC_017791.1"/>
</dbReference>
<dbReference type="Gene3D" id="3.40.50.300">
    <property type="entry name" value="P-loop containing nucleotide triphosphate hydrolases"/>
    <property type="match status" value="1"/>
</dbReference>
<dbReference type="SUPFAM" id="SSF52540">
    <property type="entry name" value="P-loop containing nucleoside triphosphate hydrolases"/>
    <property type="match status" value="1"/>
</dbReference>
<keyword evidence="3" id="KW-0378">Hydrolase</keyword>
<evidence type="ECO:0000313" key="3">
    <source>
        <dbReference type="EMBL" id="AFD27751.1"/>
    </source>
</evidence>
<reference evidence="3 4" key="1">
    <citation type="journal article" date="2012" name="PLoS ONE">
        <title>Genome sequence and transcriptome analysis of the radioresistant bacterium Deinococcus gobiensis: insights into the extreme environmental adaptations.</title>
        <authorList>
            <person name="Yuan M."/>
            <person name="Chen M."/>
            <person name="Zhang W."/>
            <person name="Lu W."/>
            <person name="Wang J."/>
            <person name="Yang M."/>
            <person name="Zhao P."/>
            <person name="Tang R."/>
            <person name="Li X."/>
            <person name="Hao Y."/>
            <person name="Zhou Z."/>
            <person name="Zhan Y."/>
            <person name="Yu H."/>
            <person name="Teng C."/>
            <person name="Yan Y."/>
            <person name="Ping S."/>
            <person name="Wang Y."/>
            <person name="Lin M."/>
        </authorList>
    </citation>
    <scope>NUCLEOTIDE SEQUENCE [LARGE SCALE GENOMIC DNA]</scope>
    <source>
        <strain evidence="4">DSM 21396 / JCM 16679 / CGMCC 1.7299 / I-0</strain>
        <plasmid evidence="3">P2</plasmid>
    </source>
</reference>
<dbReference type="KEGG" id="dgo:DGo_PB0482"/>
<dbReference type="EMBL" id="CP002193">
    <property type="protein sequence ID" value="AFD27751.1"/>
    <property type="molecule type" value="Genomic_DNA"/>
</dbReference>
<dbReference type="GO" id="GO:0005524">
    <property type="term" value="F:ATP binding"/>
    <property type="evidence" value="ECO:0007669"/>
    <property type="project" value="InterPro"/>
</dbReference>
<name>H8H2K4_DEIGI</name>
<accession>H8H2K4</accession>
<keyword evidence="3" id="KW-0067">ATP-binding</keyword>
<keyword evidence="4" id="KW-1185">Reference proteome</keyword>
<evidence type="ECO:0000313" key="4">
    <source>
        <dbReference type="Proteomes" id="UP000007575"/>
    </source>
</evidence>
<proteinExistence type="predicted"/>
<feature type="compositionally biased region" description="Low complexity" evidence="1">
    <location>
        <begin position="1"/>
        <end position="20"/>
    </location>
</feature>